<feature type="region of interest" description="Disordered" evidence="1">
    <location>
        <begin position="141"/>
        <end position="170"/>
    </location>
</feature>
<dbReference type="GeneID" id="81428808"/>
<dbReference type="EMBL" id="JAPQKN010000004">
    <property type="protein sequence ID" value="KAJ5160503.1"/>
    <property type="molecule type" value="Genomic_DNA"/>
</dbReference>
<dbReference type="OrthoDB" id="2507140at2759"/>
<evidence type="ECO:0000313" key="4">
    <source>
        <dbReference type="Proteomes" id="UP001149163"/>
    </source>
</evidence>
<evidence type="ECO:0000256" key="2">
    <source>
        <dbReference type="SAM" id="SignalP"/>
    </source>
</evidence>
<sequence length="196" mass="20036">MRHISIKLPLLLAASATIAVGQEATTTGSSAVKTGGAYKCAAQKVVDECVRNMKFQLENCAMYDWDCQCTGSTNVVGCYSNCPENPDRLGAQQIREQSCANAKAYDTTSSASASVAKATGMSSSMPSSMSASSSASAADTTYAPSGLKSNSDSSDAEPTKSLSGLEKNTSPSEGAAAVRAAGGWLAFLGLALGVMF</sequence>
<feature type="compositionally biased region" description="Polar residues" evidence="1">
    <location>
        <begin position="160"/>
        <end position="170"/>
    </location>
</feature>
<gene>
    <name evidence="3" type="ORF">N7482_007507</name>
</gene>
<organism evidence="3 4">
    <name type="scientific">Penicillium canariense</name>
    <dbReference type="NCBI Taxonomy" id="189055"/>
    <lineage>
        <taxon>Eukaryota</taxon>
        <taxon>Fungi</taxon>
        <taxon>Dikarya</taxon>
        <taxon>Ascomycota</taxon>
        <taxon>Pezizomycotina</taxon>
        <taxon>Eurotiomycetes</taxon>
        <taxon>Eurotiomycetidae</taxon>
        <taxon>Eurotiales</taxon>
        <taxon>Aspergillaceae</taxon>
        <taxon>Penicillium</taxon>
    </lineage>
</organism>
<reference evidence="3" key="2">
    <citation type="journal article" date="2023" name="IMA Fungus">
        <title>Comparative genomic study of the Penicillium genus elucidates a diverse pangenome and 15 lateral gene transfer events.</title>
        <authorList>
            <person name="Petersen C."/>
            <person name="Sorensen T."/>
            <person name="Nielsen M.R."/>
            <person name="Sondergaard T.E."/>
            <person name="Sorensen J.L."/>
            <person name="Fitzpatrick D.A."/>
            <person name="Frisvad J.C."/>
            <person name="Nielsen K.L."/>
        </authorList>
    </citation>
    <scope>NUCLEOTIDE SEQUENCE</scope>
    <source>
        <strain evidence="3">IBT 26290</strain>
    </source>
</reference>
<feature type="chain" id="PRO_5040912575" description="GPI anchored serine-threonine rich protein" evidence="2">
    <location>
        <begin position="22"/>
        <end position="196"/>
    </location>
</feature>
<dbReference type="Proteomes" id="UP001149163">
    <property type="component" value="Unassembled WGS sequence"/>
</dbReference>
<dbReference type="RefSeq" id="XP_056542061.1">
    <property type="nucleotide sequence ID" value="XM_056689632.1"/>
</dbReference>
<comment type="caution">
    <text evidence="3">The sequence shown here is derived from an EMBL/GenBank/DDBJ whole genome shotgun (WGS) entry which is preliminary data.</text>
</comment>
<dbReference type="AlphaFoldDB" id="A0A9W9LKD0"/>
<evidence type="ECO:0008006" key="5">
    <source>
        <dbReference type="Google" id="ProtNLM"/>
    </source>
</evidence>
<evidence type="ECO:0000256" key="1">
    <source>
        <dbReference type="SAM" id="MobiDB-lite"/>
    </source>
</evidence>
<keyword evidence="4" id="KW-1185">Reference proteome</keyword>
<reference evidence="3" key="1">
    <citation type="submission" date="2022-11" db="EMBL/GenBank/DDBJ databases">
        <authorList>
            <person name="Petersen C."/>
        </authorList>
    </citation>
    <scope>NUCLEOTIDE SEQUENCE</scope>
    <source>
        <strain evidence="3">IBT 26290</strain>
    </source>
</reference>
<name>A0A9W9LKD0_9EURO</name>
<feature type="signal peptide" evidence="2">
    <location>
        <begin position="1"/>
        <end position="21"/>
    </location>
</feature>
<accession>A0A9W9LKD0</accession>
<proteinExistence type="predicted"/>
<keyword evidence="2" id="KW-0732">Signal</keyword>
<evidence type="ECO:0000313" key="3">
    <source>
        <dbReference type="EMBL" id="KAJ5160503.1"/>
    </source>
</evidence>
<protein>
    <recommendedName>
        <fullName evidence="5">GPI anchored serine-threonine rich protein</fullName>
    </recommendedName>
</protein>